<dbReference type="InterPro" id="IPR036875">
    <property type="entry name" value="Znf_CCHC_sf"/>
</dbReference>
<keyword evidence="3" id="KW-1185">Reference proteome</keyword>
<feature type="compositionally biased region" description="Polar residues" evidence="1">
    <location>
        <begin position="1"/>
        <end position="12"/>
    </location>
</feature>
<feature type="region of interest" description="Disordered" evidence="1">
    <location>
        <begin position="1"/>
        <end position="95"/>
    </location>
</feature>
<feature type="domain" description="Retrotransposon gag" evidence="2">
    <location>
        <begin position="143"/>
        <end position="227"/>
    </location>
</feature>
<dbReference type="PANTHER" id="PTHR33223">
    <property type="entry name" value="CCHC-TYPE DOMAIN-CONTAINING PROTEIN"/>
    <property type="match status" value="1"/>
</dbReference>
<feature type="compositionally biased region" description="Pro residues" evidence="1">
    <location>
        <begin position="39"/>
        <end position="61"/>
    </location>
</feature>
<gene>
    <name evidence="4" type="primary">LOC108864033</name>
</gene>
<dbReference type="Pfam" id="PF03732">
    <property type="entry name" value="Retrotrans_gag"/>
    <property type="match status" value="1"/>
</dbReference>
<protein>
    <submittedName>
        <fullName evidence="4">Uncharacterized protein LOC108864033</fullName>
    </submittedName>
</protein>
<evidence type="ECO:0000313" key="4">
    <source>
        <dbReference type="RefSeq" id="XP_018494414.1"/>
    </source>
</evidence>
<feature type="compositionally biased region" description="Basic and acidic residues" evidence="1">
    <location>
        <begin position="72"/>
        <end position="93"/>
    </location>
</feature>
<dbReference type="KEGG" id="goe:108864033"/>
<name>A0AAJ7L579_9ACAR</name>
<feature type="compositionally biased region" description="Low complexity" evidence="1">
    <location>
        <begin position="62"/>
        <end position="71"/>
    </location>
</feature>
<accession>A0AAJ7L579</accession>
<evidence type="ECO:0000259" key="2">
    <source>
        <dbReference type="Pfam" id="PF03732"/>
    </source>
</evidence>
<feature type="compositionally biased region" description="Basic and acidic residues" evidence="1">
    <location>
        <begin position="286"/>
        <end position="322"/>
    </location>
</feature>
<dbReference type="PANTHER" id="PTHR33223:SF6">
    <property type="entry name" value="CCHC-TYPE DOMAIN-CONTAINING PROTEIN"/>
    <property type="match status" value="1"/>
</dbReference>
<reference evidence="4" key="1">
    <citation type="submission" date="2025-08" db="UniProtKB">
        <authorList>
            <consortium name="RefSeq"/>
        </authorList>
    </citation>
    <scope>IDENTIFICATION</scope>
</reference>
<dbReference type="SUPFAM" id="SSF57756">
    <property type="entry name" value="Retrovirus zinc finger-like domains"/>
    <property type="match status" value="1"/>
</dbReference>
<feature type="region of interest" description="Disordered" evidence="1">
    <location>
        <begin position="259"/>
        <end position="334"/>
    </location>
</feature>
<dbReference type="Proteomes" id="UP000694867">
    <property type="component" value="Unplaced"/>
</dbReference>
<dbReference type="GeneID" id="108864033"/>
<organism evidence="3 4">
    <name type="scientific">Galendromus occidentalis</name>
    <name type="common">western predatory mite</name>
    <dbReference type="NCBI Taxonomy" id="34638"/>
    <lineage>
        <taxon>Eukaryota</taxon>
        <taxon>Metazoa</taxon>
        <taxon>Ecdysozoa</taxon>
        <taxon>Arthropoda</taxon>
        <taxon>Chelicerata</taxon>
        <taxon>Arachnida</taxon>
        <taxon>Acari</taxon>
        <taxon>Parasitiformes</taxon>
        <taxon>Mesostigmata</taxon>
        <taxon>Gamasina</taxon>
        <taxon>Phytoseioidea</taxon>
        <taxon>Phytoseiidae</taxon>
        <taxon>Typhlodrominae</taxon>
        <taxon>Galendromus</taxon>
    </lineage>
</organism>
<evidence type="ECO:0000256" key="1">
    <source>
        <dbReference type="SAM" id="MobiDB-lite"/>
    </source>
</evidence>
<dbReference type="RefSeq" id="XP_018494414.1">
    <property type="nucleotide sequence ID" value="XM_018638898.1"/>
</dbReference>
<dbReference type="GO" id="GO:0003676">
    <property type="term" value="F:nucleic acid binding"/>
    <property type="evidence" value="ECO:0007669"/>
    <property type="project" value="InterPro"/>
</dbReference>
<dbReference type="AlphaFoldDB" id="A0AAJ7L579"/>
<dbReference type="GO" id="GO:0008270">
    <property type="term" value="F:zinc ion binding"/>
    <property type="evidence" value="ECO:0007669"/>
    <property type="project" value="InterPro"/>
</dbReference>
<evidence type="ECO:0000313" key="3">
    <source>
        <dbReference type="Proteomes" id="UP000694867"/>
    </source>
</evidence>
<feature type="region of interest" description="Disordered" evidence="1">
    <location>
        <begin position="361"/>
        <end position="400"/>
    </location>
</feature>
<dbReference type="InterPro" id="IPR005162">
    <property type="entry name" value="Retrotrans_gag_dom"/>
</dbReference>
<sequence length="400" mass="45139">MAPPTTRRNVQHSPPRAAVQAAQPEGEGHQENAAAQPIQPAPQPVQPAPQPVQPAPQPIPSGPAAQQQPEQQQRELQARAVEDVQDNKDERKQLAACAVPVPVRLTQEPPKFKPNDDAGRWIKLFERAASHNAWQEEFKLQSAELCMSGLALQWAETQADRLKSWKEWRQAFLRRFDSGRIAKAKQQLRNLVRAEDESLLDHLDRVQWLCHQINPSMADEDVIEHFGNTISEEEFAHIAADDLVADLEGIRRVLEKRQRQAATRNKAPEVKHVSAPTATLAAVRPRSSELNRSFDRTEPNEGQNRGRPENRGYPSDRPREPKYSPYRKNFAGDRRAYDGRPVCNYCDRVGHIAKHCRDLDDGLPAAKNPQRLRPQTPPGDIPRRSPSPRRHSGNGYGRPS</sequence>
<proteinExistence type="predicted"/>